<keyword evidence="3" id="KW-0597">Phosphoprotein</keyword>
<dbReference type="PROSITE" id="PS50011">
    <property type="entry name" value="PROTEIN_KINASE_DOM"/>
    <property type="match status" value="1"/>
</dbReference>
<proteinExistence type="inferred from homology"/>
<protein>
    <recommendedName>
        <fullName evidence="2">[RNA-polymerase]-subunit kinase</fullName>
        <ecNumber evidence="2">2.7.11.23</ecNumber>
    </recommendedName>
</protein>
<organism evidence="12 13">
    <name type="scientific">Lolium multiflorum</name>
    <name type="common">Italian ryegrass</name>
    <name type="synonym">Lolium perenne subsp. multiflorum</name>
    <dbReference type="NCBI Taxonomy" id="4521"/>
    <lineage>
        <taxon>Eukaryota</taxon>
        <taxon>Viridiplantae</taxon>
        <taxon>Streptophyta</taxon>
        <taxon>Embryophyta</taxon>
        <taxon>Tracheophyta</taxon>
        <taxon>Spermatophyta</taxon>
        <taxon>Magnoliopsida</taxon>
        <taxon>Liliopsida</taxon>
        <taxon>Poales</taxon>
        <taxon>Poaceae</taxon>
        <taxon>BOP clade</taxon>
        <taxon>Pooideae</taxon>
        <taxon>Poodae</taxon>
        <taxon>Poeae</taxon>
        <taxon>Poeae Chloroplast Group 2 (Poeae type)</taxon>
        <taxon>Loliodinae</taxon>
        <taxon>Loliinae</taxon>
        <taxon>Lolium</taxon>
    </lineage>
</organism>
<dbReference type="AlphaFoldDB" id="A0AAD8WDK8"/>
<keyword evidence="10" id="KW-0723">Serine/threonine-protein kinase</keyword>
<accession>A0AAD8WDK8</accession>
<keyword evidence="6" id="KW-0418">Kinase</keyword>
<reference evidence="12" key="1">
    <citation type="submission" date="2023-07" db="EMBL/GenBank/DDBJ databases">
        <title>A chromosome-level genome assembly of Lolium multiflorum.</title>
        <authorList>
            <person name="Chen Y."/>
            <person name="Copetti D."/>
            <person name="Kolliker R."/>
            <person name="Studer B."/>
        </authorList>
    </citation>
    <scope>NUCLEOTIDE SEQUENCE</scope>
    <source>
        <strain evidence="12">02402/16</strain>
        <tissue evidence="12">Leaf</tissue>
    </source>
</reference>
<dbReference type="SUPFAM" id="SSF56112">
    <property type="entry name" value="Protein kinase-like (PK-like)"/>
    <property type="match status" value="1"/>
</dbReference>
<dbReference type="Pfam" id="PF00069">
    <property type="entry name" value="Pkinase"/>
    <property type="match status" value="1"/>
</dbReference>
<name>A0AAD8WDK8_LOLMU</name>
<comment type="catalytic activity">
    <reaction evidence="8">
        <text>[DNA-directed RNA polymerase] + ATP = phospho-[DNA-directed RNA polymerase] + ADP + H(+)</text>
        <dbReference type="Rhea" id="RHEA:10216"/>
        <dbReference type="Rhea" id="RHEA-COMP:11321"/>
        <dbReference type="Rhea" id="RHEA-COMP:11322"/>
        <dbReference type="ChEBI" id="CHEBI:15378"/>
        <dbReference type="ChEBI" id="CHEBI:30616"/>
        <dbReference type="ChEBI" id="CHEBI:43176"/>
        <dbReference type="ChEBI" id="CHEBI:68546"/>
        <dbReference type="ChEBI" id="CHEBI:456216"/>
        <dbReference type="EC" id="2.7.11.23"/>
    </reaction>
</comment>
<evidence type="ECO:0000256" key="9">
    <source>
        <dbReference type="PROSITE-ProRule" id="PRU10141"/>
    </source>
</evidence>
<dbReference type="Gene3D" id="3.30.200.20">
    <property type="entry name" value="Phosphorylase Kinase, domain 1"/>
    <property type="match status" value="1"/>
</dbReference>
<dbReference type="Gene3D" id="1.10.510.10">
    <property type="entry name" value="Transferase(Phosphotransferase) domain 1"/>
    <property type="match status" value="1"/>
</dbReference>
<dbReference type="PROSITE" id="PS00107">
    <property type="entry name" value="PROTEIN_KINASE_ATP"/>
    <property type="match status" value="1"/>
</dbReference>
<dbReference type="InterPro" id="IPR000719">
    <property type="entry name" value="Prot_kinase_dom"/>
</dbReference>
<dbReference type="InterPro" id="IPR008271">
    <property type="entry name" value="Ser/Thr_kinase_AS"/>
</dbReference>
<evidence type="ECO:0000256" key="7">
    <source>
        <dbReference type="ARBA" id="ARBA00022840"/>
    </source>
</evidence>
<evidence type="ECO:0000259" key="11">
    <source>
        <dbReference type="PROSITE" id="PS50011"/>
    </source>
</evidence>
<comment type="similarity">
    <text evidence="1">Belongs to the protein kinase superfamily. CMGC Ser/Thr protein kinase family. CDC2/CDKX subfamily.</text>
</comment>
<dbReference type="InterPro" id="IPR011009">
    <property type="entry name" value="Kinase-like_dom_sf"/>
</dbReference>
<keyword evidence="4" id="KW-0808">Transferase</keyword>
<dbReference type="GO" id="GO:0005634">
    <property type="term" value="C:nucleus"/>
    <property type="evidence" value="ECO:0007669"/>
    <property type="project" value="TreeGrafter"/>
</dbReference>
<keyword evidence="7 9" id="KW-0067">ATP-binding</keyword>
<keyword evidence="13" id="KW-1185">Reference proteome</keyword>
<dbReference type="PROSITE" id="PS51257">
    <property type="entry name" value="PROKAR_LIPOPROTEIN"/>
    <property type="match status" value="1"/>
</dbReference>
<gene>
    <name evidence="12" type="ORF">QYE76_070068</name>
</gene>
<dbReference type="GO" id="GO:0008353">
    <property type="term" value="F:RNA polymerase II CTD heptapeptide repeat kinase activity"/>
    <property type="evidence" value="ECO:0007669"/>
    <property type="project" value="UniProtKB-EC"/>
</dbReference>
<comment type="caution">
    <text evidence="12">The sequence shown here is derived from an EMBL/GenBank/DDBJ whole genome shotgun (WGS) entry which is preliminary data.</text>
</comment>
<evidence type="ECO:0000313" key="12">
    <source>
        <dbReference type="EMBL" id="KAK1652263.1"/>
    </source>
</evidence>
<evidence type="ECO:0000256" key="3">
    <source>
        <dbReference type="ARBA" id="ARBA00022553"/>
    </source>
</evidence>
<dbReference type="EMBL" id="JAUUTY010000004">
    <property type="protein sequence ID" value="KAK1652263.1"/>
    <property type="molecule type" value="Genomic_DNA"/>
</dbReference>
<dbReference type="GO" id="GO:0007346">
    <property type="term" value="P:regulation of mitotic cell cycle"/>
    <property type="evidence" value="ECO:0007669"/>
    <property type="project" value="TreeGrafter"/>
</dbReference>
<dbReference type="PANTHER" id="PTHR24056">
    <property type="entry name" value="CELL DIVISION PROTEIN KINASE"/>
    <property type="match status" value="1"/>
</dbReference>
<dbReference type="FunFam" id="1.10.510.10:FF:000790">
    <property type="entry name" value="Cyclin-dependent kinase G-1"/>
    <property type="match status" value="1"/>
</dbReference>
<dbReference type="InterPro" id="IPR017441">
    <property type="entry name" value="Protein_kinase_ATP_BS"/>
</dbReference>
<evidence type="ECO:0000256" key="8">
    <source>
        <dbReference type="ARBA" id="ARBA00049280"/>
    </source>
</evidence>
<keyword evidence="5 9" id="KW-0547">Nucleotide-binding</keyword>
<evidence type="ECO:0000256" key="4">
    <source>
        <dbReference type="ARBA" id="ARBA00022679"/>
    </source>
</evidence>
<evidence type="ECO:0000256" key="10">
    <source>
        <dbReference type="RuleBase" id="RU000304"/>
    </source>
</evidence>
<dbReference type="PANTHER" id="PTHR24056:SF569">
    <property type="entry name" value="PROTEIN KINASE DOMAIN-CONTAINING PROTEIN"/>
    <property type="match status" value="1"/>
</dbReference>
<dbReference type="SMART" id="SM00220">
    <property type="entry name" value="S_TKc"/>
    <property type="match status" value="1"/>
</dbReference>
<evidence type="ECO:0000256" key="5">
    <source>
        <dbReference type="ARBA" id="ARBA00022741"/>
    </source>
</evidence>
<dbReference type="EC" id="2.7.11.23" evidence="2"/>
<evidence type="ECO:0000256" key="2">
    <source>
        <dbReference type="ARBA" id="ARBA00012409"/>
    </source>
</evidence>
<feature type="domain" description="Protein kinase" evidence="11">
    <location>
        <begin position="40"/>
        <end position="351"/>
    </location>
</feature>
<feature type="binding site" evidence="9">
    <location>
        <position position="69"/>
    </location>
    <ligand>
        <name>ATP</name>
        <dbReference type="ChEBI" id="CHEBI:30616"/>
    </ligand>
</feature>
<dbReference type="InterPro" id="IPR050108">
    <property type="entry name" value="CDK"/>
</dbReference>
<dbReference type="Proteomes" id="UP001231189">
    <property type="component" value="Unassembled WGS sequence"/>
</dbReference>
<evidence type="ECO:0000256" key="6">
    <source>
        <dbReference type="ARBA" id="ARBA00022777"/>
    </source>
</evidence>
<sequence>MAARKRPAAVLDAVHATTIQGSASCSKRSCTTSIGSTDEYDQISRIGEGGFAVVYKARHCVTGKTVAVKCLSLPDDTEEPPDDAEAEAELLREARFLETCSGNPYVVGFEGLVRDPTNGDLFLAMEYVPAPSLQTFLWGRRHGPPLPENEVRSFMWKLLSGAKMMHDRRVVHRDIKPANILVGQGGELVKICDLGLAISKSEPPPYTQAGTAWYIAPEMLLGKTDYDARVDTWSLGCVMAEMLTGKPLFLCEDDDEDEEIDEEIKDEILQLRSIFRVLGMPDKRTWPGLRSLPLTAKALQLLPAEHKRSSLRDIFPEEKLSKEGFEVLQGLLTCNPNKRLTAAKALKLPWFIAPCPAAAPKIDIDPSLVVPPRKKTPRIKFIPPAVPEKIVRIDLHRTRAQRLWHDSLTSSAP</sequence>
<dbReference type="GO" id="GO:0005524">
    <property type="term" value="F:ATP binding"/>
    <property type="evidence" value="ECO:0007669"/>
    <property type="project" value="UniProtKB-UniRule"/>
</dbReference>
<evidence type="ECO:0000313" key="13">
    <source>
        <dbReference type="Proteomes" id="UP001231189"/>
    </source>
</evidence>
<evidence type="ECO:0000256" key="1">
    <source>
        <dbReference type="ARBA" id="ARBA00006485"/>
    </source>
</evidence>
<dbReference type="PROSITE" id="PS00108">
    <property type="entry name" value="PROTEIN_KINASE_ST"/>
    <property type="match status" value="1"/>
</dbReference>